<dbReference type="PANTHER" id="PTHR42951:SF17">
    <property type="entry name" value="METALLO-BETA-LACTAMASE DOMAIN-CONTAINING PROTEIN"/>
    <property type="match status" value="1"/>
</dbReference>
<dbReference type="InterPro" id="IPR050855">
    <property type="entry name" value="NDM-1-like"/>
</dbReference>
<comment type="caution">
    <text evidence="3">The sequence shown here is derived from an EMBL/GenBank/DDBJ whole genome shotgun (WGS) entry which is preliminary data.</text>
</comment>
<dbReference type="GO" id="GO:0016787">
    <property type="term" value="F:hydrolase activity"/>
    <property type="evidence" value="ECO:0007669"/>
    <property type="project" value="UniProtKB-KW"/>
</dbReference>
<keyword evidence="4" id="KW-1185">Reference proteome</keyword>
<proteinExistence type="predicted"/>
<dbReference type="PANTHER" id="PTHR42951">
    <property type="entry name" value="METALLO-BETA-LACTAMASE DOMAIN-CONTAINING"/>
    <property type="match status" value="1"/>
</dbReference>
<evidence type="ECO:0000256" key="1">
    <source>
        <dbReference type="SAM" id="MobiDB-lite"/>
    </source>
</evidence>
<organism evidence="3 4">
    <name type="scientific">Streptomyces griseomycini</name>
    <dbReference type="NCBI Taxonomy" id="66895"/>
    <lineage>
        <taxon>Bacteria</taxon>
        <taxon>Bacillati</taxon>
        <taxon>Actinomycetota</taxon>
        <taxon>Actinomycetes</taxon>
        <taxon>Kitasatosporales</taxon>
        <taxon>Streptomycetaceae</taxon>
        <taxon>Streptomyces</taxon>
    </lineage>
</organism>
<dbReference type="Gene3D" id="3.60.15.10">
    <property type="entry name" value="Ribonuclease Z/Hydroxyacylglutathione hydrolase-like"/>
    <property type="match status" value="1"/>
</dbReference>
<evidence type="ECO:0000259" key="2">
    <source>
        <dbReference type="SMART" id="SM00849"/>
    </source>
</evidence>
<gene>
    <name evidence="3" type="ORF">FHS37_003831</name>
</gene>
<dbReference type="Proteomes" id="UP000579523">
    <property type="component" value="Unassembled WGS sequence"/>
</dbReference>
<dbReference type="Pfam" id="PF00753">
    <property type="entry name" value="Lactamase_B"/>
    <property type="match status" value="1"/>
</dbReference>
<accession>A0A7W7M0A9</accession>
<dbReference type="RefSeq" id="WP_184822709.1">
    <property type="nucleotide sequence ID" value="NZ_BMTK01000002.1"/>
</dbReference>
<evidence type="ECO:0000313" key="3">
    <source>
        <dbReference type="EMBL" id="MBB4899770.1"/>
    </source>
</evidence>
<sequence>MDVVELLPRLHLLRFPVGQAYLWRDGPDGGDGALTLVDAGPAGSGAPIAEALTALGRHPRDVRRIVLTHFHEDHAGGAAEVAALTGAEVLAHRLDAPHVRGEVPGPPPVFEDWERPLHERAARLLPPADFEHPTRVTELSDGDVLDLGGGAHVVHVPGHTHGSIALHLPRYGVLFTGDTVAASPVDGTVMPGVFNLDRHRVLAACHRLAALDAEVACFGHGAPVRARAARALRAAAEAAEAADRSAAGPDGADGGPADTDGAPPGDARTGR</sequence>
<reference evidence="3 4" key="1">
    <citation type="submission" date="2020-08" db="EMBL/GenBank/DDBJ databases">
        <title>Genomic Encyclopedia of Type Strains, Phase III (KMG-III): the genomes of soil and plant-associated and newly described type strains.</title>
        <authorList>
            <person name="Whitman W."/>
        </authorList>
    </citation>
    <scope>NUCLEOTIDE SEQUENCE [LARGE SCALE GENOMIC DNA]</scope>
    <source>
        <strain evidence="3 4">CECT 3273</strain>
    </source>
</reference>
<feature type="domain" description="Metallo-beta-lactamase" evidence="2">
    <location>
        <begin position="17"/>
        <end position="220"/>
    </location>
</feature>
<dbReference type="InterPro" id="IPR036866">
    <property type="entry name" value="RibonucZ/Hydroxyglut_hydro"/>
</dbReference>
<dbReference type="AlphaFoldDB" id="A0A7W7M0A9"/>
<name>A0A7W7M0A9_9ACTN</name>
<feature type="region of interest" description="Disordered" evidence="1">
    <location>
        <begin position="238"/>
        <end position="271"/>
    </location>
</feature>
<keyword evidence="3" id="KW-0378">Hydrolase</keyword>
<dbReference type="EMBL" id="JACHJI010000006">
    <property type="protein sequence ID" value="MBB4899770.1"/>
    <property type="molecule type" value="Genomic_DNA"/>
</dbReference>
<dbReference type="InterPro" id="IPR001279">
    <property type="entry name" value="Metallo-B-lactamas"/>
</dbReference>
<dbReference type="SMART" id="SM00849">
    <property type="entry name" value="Lactamase_B"/>
    <property type="match status" value="1"/>
</dbReference>
<protein>
    <submittedName>
        <fullName evidence="3">Glyoxylase-like metal-dependent hydrolase (Beta-lactamase superfamily II)</fullName>
    </submittedName>
</protein>
<dbReference type="CDD" id="cd07721">
    <property type="entry name" value="yflN-like_MBL-fold"/>
    <property type="match status" value="1"/>
</dbReference>
<dbReference type="SUPFAM" id="SSF56281">
    <property type="entry name" value="Metallo-hydrolase/oxidoreductase"/>
    <property type="match status" value="1"/>
</dbReference>
<evidence type="ECO:0000313" key="4">
    <source>
        <dbReference type="Proteomes" id="UP000579523"/>
    </source>
</evidence>